<dbReference type="PANTHER" id="PTHR33223">
    <property type="entry name" value="CCHC-TYPE DOMAIN-CONTAINING PROTEIN"/>
    <property type="match status" value="1"/>
</dbReference>
<keyword evidence="2" id="KW-1133">Transmembrane helix</keyword>
<evidence type="ECO:0000256" key="2">
    <source>
        <dbReference type="SAM" id="Phobius"/>
    </source>
</evidence>
<dbReference type="EMBL" id="JAAIUW010000013">
    <property type="protein sequence ID" value="KAF7801799.1"/>
    <property type="molecule type" value="Genomic_DNA"/>
</dbReference>
<dbReference type="Pfam" id="PF03732">
    <property type="entry name" value="Retrotrans_gag"/>
    <property type="match status" value="1"/>
</dbReference>
<proteinExistence type="predicted"/>
<evidence type="ECO:0000259" key="3">
    <source>
        <dbReference type="Pfam" id="PF03732"/>
    </source>
</evidence>
<comment type="caution">
    <text evidence="4">The sequence shown here is derived from an EMBL/GenBank/DDBJ whole genome shotgun (WGS) entry which is preliminary data.</text>
</comment>
<feature type="compositionally biased region" description="Basic and acidic residues" evidence="1">
    <location>
        <begin position="86"/>
        <end position="119"/>
    </location>
</feature>
<keyword evidence="2" id="KW-0812">Transmembrane</keyword>
<feature type="region of interest" description="Disordered" evidence="1">
    <location>
        <begin position="301"/>
        <end position="329"/>
    </location>
</feature>
<dbReference type="AlphaFoldDB" id="A0A834W2F5"/>
<dbReference type="PANTHER" id="PTHR33223:SF10">
    <property type="entry name" value="AMINOTRANSFERASE-LIKE PLANT MOBILE DOMAIN-CONTAINING PROTEIN"/>
    <property type="match status" value="1"/>
</dbReference>
<feature type="compositionally biased region" description="Polar residues" evidence="1">
    <location>
        <begin position="73"/>
        <end position="85"/>
    </location>
</feature>
<keyword evidence="2" id="KW-0472">Membrane</keyword>
<name>A0A834W2F5_9FABA</name>
<evidence type="ECO:0000313" key="5">
    <source>
        <dbReference type="Proteomes" id="UP000634136"/>
    </source>
</evidence>
<feature type="region of interest" description="Disordered" evidence="1">
    <location>
        <begin position="368"/>
        <end position="437"/>
    </location>
</feature>
<feature type="compositionally biased region" description="Basic and acidic residues" evidence="1">
    <location>
        <begin position="128"/>
        <end position="144"/>
    </location>
</feature>
<reference evidence="4" key="1">
    <citation type="submission" date="2020-09" db="EMBL/GenBank/DDBJ databases">
        <title>Genome-Enabled Discovery of Anthraquinone Biosynthesis in Senna tora.</title>
        <authorList>
            <person name="Kang S.-H."/>
            <person name="Pandey R.P."/>
            <person name="Lee C.-M."/>
            <person name="Sim J.-S."/>
            <person name="Jeong J.-T."/>
            <person name="Choi B.-S."/>
            <person name="Jung M."/>
            <person name="Ginzburg D."/>
            <person name="Zhao K."/>
            <person name="Won S.Y."/>
            <person name="Oh T.-J."/>
            <person name="Yu Y."/>
            <person name="Kim N.-H."/>
            <person name="Lee O.R."/>
            <person name="Lee T.-H."/>
            <person name="Bashyal P."/>
            <person name="Kim T.-S."/>
            <person name="Lee W.-H."/>
            <person name="Kawkins C."/>
            <person name="Kim C.-K."/>
            <person name="Kim J.S."/>
            <person name="Ahn B.O."/>
            <person name="Rhee S.Y."/>
            <person name="Sohng J.K."/>
        </authorList>
    </citation>
    <scope>NUCLEOTIDE SEQUENCE</scope>
    <source>
        <tissue evidence="4">Leaf</tissue>
    </source>
</reference>
<dbReference type="Proteomes" id="UP000634136">
    <property type="component" value="Unassembled WGS sequence"/>
</dbReference>
<organism evidence="4 5">
    <name type="scientific">Senna tora</name>
    <dbReference type="NCBI Taxonomy" id="362788"/>
    <lineage>
        <taxon>Eukaryota</taxon>
        <taxon>Viridiplantae</taxon>
        <taxon>Streptophyta</taxon>
        <taxon>Embryophyta</taxon>
        <taxon>Tracheophyta</taxon>
        <taxon>Spermatophyta</taxon>
        <taxon>Magnoliopsida</taxon>
        <taxon>eudicotyledons</taxon>
        <taxon>Gunneridae</taxon>
        <taxon>Pentapetalae</taxon>
        <taxon>rosids</taxon>
        <taxon>fabids</taxon>
        <taxon>Fabales</taxon>
        <taxon>Fabaceae</taxon>
        <taxon>Caesalpinioideae</taxon>
        <taxon>Cassia clade</taxon>
        <taxon>Senna</taxon>
    </lineage>
</organism>
<feature type="transmembrane region" description="Helical" evidence="2">
    <location>
        <begin position="680"/>
        <end position="697"/>
    </location>
</feature>
<feature type="domain" description="Retrotransposon gag" evidence="3">
    <location>
        <begin position="188"/>
        <end position="268"/>
    </location>
</feature>
<feature type="compositionally biased region" description="Basic and acidic residues" evidence="1">
    <location>
        <begin position="426"/>
        <end position="437"/>
    </location>
</feature>
<dbReference type="OrthoDB" id="913711at2759"/>
<feature type="region of interest" description="Disordered" evidence="1">
    <location>
        <begin position="73"/>
        <end position="164"/>
    </location>
</feature>
<feature type="transmembrane region" description="Helical" evidence="2">
    <location>
        <begin position="628"/>
        <end position="645"/>
    </location>
</feature>
<keyword evidence="5" id="KW-1185">Reference proteome</keyword>
<feature type="compositionally biased region" description="Basic and acidic residues" evidence="1">
    <location>
        <begin position="303"/>
        <end position="328"/>
    </location>
</feature>
<gene>
    <name evidence="4" type="ORF">G2W53_040910</name>
</gene>
<accession>A0A834W2F5</accession>
<evidence type="ECO:0000256" key="1">
    <source>
        <dbReference type="SAM" id="MobiDB-lite"/>
    </source>
</evidence>
<protein>
    <recommendedName>
        <fullName evidence="3">Retrotransposon gag domain-containing protein</fullName>
    </recommendedName>
</protein>
<sequence>MDRTTALLAALATRKAAQELMQELGPKSTSEQGSMNAPNPCDEVMIALLEQQKLLHDEIKEMRRKMRDMEISMENSQRLQETPKTSQEHKSKSQRTERSKSKSQRIEVRTKSQKVERSKSSKWQKQIVESEKSSSESGARRSDSSSESAETSTPLKHYDGTSDPLARVNSFTTAMLYAGTPDEVRCRAFPSTLNGDAQLWFSDLPPGSISSFKQLSKKFTSYFTTSRKIKRTAHCLKNVIQGNNESLKDFLIRFTKEARQIQGLKTDVALSYLTDNLRRKLFCCSITKKPPETMAELIARQGGARERGDHRCEDRGHRGDDGRRHEGNMDNVAGTIHVIAGGVVWGTEADSHTKKRLIRFVMKLEHELKKPRPRQPSPQITFSDEDFAGQDSDHEDPMTPLPSTTFGDKEEEPTGGSPRFMNTELVDPRGKEEERCPNPEGEMEAIALTEQDPSKVTKIRASLSPQLKSKHDHSLRRYRESRKAYQHSQESLQILGRAPQVYENALDRKVYNDRYDYHRLLMIWVLPCKVFNREGNLRRWLPGPWLLRLVFQLRDKSNLPLLGVGVFFSAPNYSSYNDVDGSGNIIHVPFMALRIIPSMTICVRVFLPTIPSASILPSIFIIPSPQRLRFVLLGLFSCLGLVHLFKCDIFALSKFNDLLLLLAGLALFYLLRFGPRLHSPRFPFAPLGPLGFGFLLLRCLRRLLRNFCCSSSAIITSSRGPGAFTEPCSGVLFGPSSCISSCAAFLAANAASKAVVRSI</sequence>
<feature type="transmembrane region" description="Helical" evidence="2">
    <location>
        <begin position="657"/>
        <end position="674"/>
    </location>
</feature>
<dbReference type="InterPro" id="IPR005162">
    <property type="entry name" value="Retrotrans_gag_dom"/>
</dbReference>
<evidence type="ECO:0000313" key="4">
    <source>
        <dbReference type="EMBL" id="KAF7801799.1"/>
    </source>
</evidence>